<proteinExistence type="predicted"/>
<gene>
    <name evidence="2" type="ORF">GO988_14255</name>
</gene>
<sequence>MPITYTLDAQPTPAQVIDLYRSAGLVRPIENPARIAQMYQHANLVISAWAGDQLVGVARSLSDFCYCCYLSDLAVHQDYQRQGIGKRLVALTKEAVGDESMLLLLAAPAAMPYYPALGMTPVDNGFIIKRLA</sequence>
<accession>A0A7K1TGF3</accession>
<feature type="domain" description="N-acetyltransferase" evidence="1">
    <location>
        <begin position="3"/>
        <end position="132"/>
    </location>
</feature>
<dbReference type="InterPro" id="IPR016181">
    <property type="entry name" value="Acyl_CoA_acyltransferase"/>
</dbReference>
<protein>
    <submittedName>
        <fullName evidence="2">GNAT family N-acetyltransferase</fullName>
    </submittedName>
</protein>
<organism evidence="2 3">
    <name type="scientific">Hymenobacter ginkgonis</name>
    <dbReference type="NCBI Taxonomy" id="2682976"/>
    <lineage>
        <taxon>Bacteria</taxon>
        <taxon>Pseudomonadati</taxon>
        <taxon>Bacteroidota</taxon>
        <taxon>Cytophagia</taxon>
        <taxon>Cytophagales</taxon>
        <taxon>Hymenobacteraceae</taxon>
        <taxon>Hymenobacter</taxon>
    </lineage>
</organism>
<dbReference type="EMBL" id="WQKZ01000003">
    <property type="protein sequence ID" value="MVN77494.1"/>
    <property type="molecule type" value="Genomic_DNA"/>
</dbReference>
<keyword evidence="3" id="KW-1185">Reference proteome</keyword>
<dbReference type="InterPro" id="IPR053144">
    <property type="entry name" value="Acetyltransferase_Butenolide"/>
</dbReference>
<dbReference type="Proteomes" id="UP000441336">
    <property type="component" value="Unassembled WGS sequence"/>
</dbReference>
<evidence type="ECO:0000313" key="3">
    <source>
        <dbReference type="Proteomes" id="UP000441336"/>
    </source>
</evidence>
<comment type="caution">
    <text evidence="2">The sequence shown here is derived from an EMBL/GenBank/DDBJ whole genome shotgun (WGS) entry which is preliminary data.</text>
</comment>
<reference evidence="2 3" key="1">
    <citation type="submission" date="2019-12" db="EMBL/GenBank/DDBJ databases">
        <title>Hymenobacter sp. HMF4947 Genome sequencing and assembly.</title>
        <authorList>
            <person name="Kang H."/>
            <person name="Cha I."/>
            <person name="Kim H."/>
            <person name="Joh K."/>
        </authorList>
    </citation>
    <scope>NUCLEOTIDE SEQUENCE [LARGE SCALE GENOMIC DNA]</scope>
    <source>
        <strain evidence="2 3">HMF4947</strain>
    </source>
</reference>
<dbReference type="InterPro" id="IPR000182">
    <property type="entry name" value="GNAT_dom"/>
</dbReference>
<dbReference type="PROSITE" id="PS51186">
    <property type="entry name" value="GNAT"/>
    <property type="match status" value="1"/>
</dbReference>
<dbReference type="Pfam" id="PF13673">
    <property type="entry name" value="Acetyltransf_10"/>
    <property type="match status" value="1"/>
</dbReference>
<evidence type="ECO:0000313" key="2">
    <source>
        <dbReference type="EMBL" id="MVN77494.1"/>
    </source>
</evidence>
<dbReference type="Gene3D" id="3.40.630.30">
    <property type="match status" value="1"/>
</dbReference>
<dbReference type="AlphaFoldDB" id="A0A7K1TGF3"/>
<dbReference type="GO" id="GO:0016747">
    <property type="term" value="F:acyltransferase activity, transferring groups other than amino-acyl groups"/>
    <property type="evidence" value="ECO:0007669"/>
    <property type="project" value="InterPro"/>
</dbReference>
<name>A0A7K1TGF3_9BACT</name>
<dbReference type="SUPFAM" id="SSF55729">
    <property type="entry name" value="Acyl-CoA N-acyltransferases (Nat)"/>
    <property type="match status" value="1"/>
</dbReference>
<dbReference type="RefSeq" id="WP_157566575.1">
    <property type="nucleotide sequence ID" value="NZ_WQKZ01000003.1"/>
</dbReference>
<dbReference type="CDD" id="cd04301">
    <property type="entry name" value="NAT_SF"/>
    <property type="match status" value="1"/>
</dbReference>
<dbReference type="PANTHER" id="PTHR43233:SF1">
    <property type="entry name" value="FAMILY N-ACETYLTRANSFERASE, PUTATIVE (AFU_ORTHOLOGUE AFUA_6G03350)-RELATED"/>
    <property type="match status" value="1"/>
</dbReference>
<keyword evidence="2" id="KW-0808">Transferase</keyword>
<dbReference type="PANTHER" id="PTHR43233">
    <property type="entry name" value="FAMILY N-ACETYLTRANSFERASE, PUTATIVE (AFU_ORTHOLOGUE AFUA_6G03350)-RELATED"/>
    <property type="match status" value="1"/>
</dbReference>
<evidence type="ECO:0000259" key="1">
    <source>
        <dbReference type="PROSITE" id="PS51186"/>
    </source>
</evidence>